<reference evidence="2" key="1">
    <citation type="journal article" date="2023" name="Nat. Commun.">
        <title>Diploid and tetraploid genomes of Acorus and the evolution of monocots.</title>
        <authorList>
            <person name="Ma L."/>
            <person name="Liu K.W."/>
            <person name="Li Z."/>
            <person name="Hsiao Y.Y."/>
            <person name="Qi Y."/>
            <person name="Fu T."/>
            <person name="Tang G.D."/>
            <person name="Zhang D."/>
            <person name="Sun W.H."/>
            <person name="Liu D.K."/>
            <person name="Li Y."/>
            <person name="Chen G.Z."/>
            <person name="Liu X.D."/>
            <person name="Liao X.Y."/>
            <person name="Jiang Y.T."/>
            <person name="Yu X."/>
            <person name="Hao Y."/>
            <person name="Huang J."/>
            <person name="Zhao X.W."/>
            <person name="Ke S."/>
            <person name="Chen Y.Y."/>
            <person name="Wu W.L."/>
            <person name="Hsu J.L."/>
            <person name="Lin Y.F."/>
            <person name="Huang M.D."/>
            <person name="Li C.Y."/>
            <person name="Huang L."/>
            <person name="Wang Z.W."/>
            <person name="Zhao X."/>
            <person name="Zhong W.Y."/>
            <person name="Peng D.H."/>
            <person name="Ahmad S."/>
            <person name="Lan S."/>
            <person name="Zhang J.S."/>
            <person name="Tsai W.C."/>
            <person name="Van de Peer Y."/>
            <person name="Liu Z.J."/>
        </authorList>
    </citation>
    <scope>NUCLEOTIDE SEQUENCE</scope>
    <source>
        <strain evidence="2">CP</strain>
    </source>
</reference>
<name>A0AAV9FJQ2_ACOCL</name>
<dbReference type="EMBL" id="JAUJYO010000001">
    <property type="protein sequence ID" value="KAK1325439.1"/>
    <property type="molecule type" value="Genomic_DNA"/>
</dbReference>
<sequence length="276" mass="31136">MVGDLARPLVWRGGRDASVPRGRPGFDPVFTNCSNLEFSRYLGIPQHHLPVRYLGALTQSLSTPFDKIRARVQSWTGKTLSTAGRGLRAALGRELLIWGPPLSSTLSVLIQNGKWTKPTHWHLALDSLWDEIQQLEVGGSGPDILIWPLSRSGILNFQEAWKVQRDISNSKPWADLIWQPMQSQRHSFCSWKFFHDKLSTRDKLLQKDRGGYGLRDNASNFIVGIAGRSSLPSINLLELQDSTTVLSWIRGKGSTLPWTTFKLMRKFSLEVCSLDE</sequence>
<evidence type="ECO:0000313" key="2">
    <source>
        <dbReference type="EMBL" id="KAK1325439.1"/>
    </source>
</evidence>
<dbReference type="InterPro" id="IPR026960">
    <property type="entry name" value="RVT-Znf"/>
</dbReference>
<organism evidence="2 3">
    <name type="scientific">Acorus calamus</name>
    <name type="common">Sweet flag</name>
    <dbReference type="NCBI Taxonomy" id="4465"/>
    <lineage>
        <taxon>Eukaryota</taxon>
        <taxon>Viridiplantae</taxon>
        <taxon>Streptophyta</taxon>
        <taxon>Embryophyta</taxon>
        <taxon>Tracheophyta</taxon>
        <taxon>Spermatophyta</taxon>
        <taxon>Magnoliopsida</taxon>
        <taxon>Liliopsida</taxon>
        <taxon>Acoraceae</taxon>
        <taxon>Acorus</taxon>
    </lineage>
</organism>
<keyword evidence="3" id="KW-1185">Reference proteome</keyword>
<dbReference type="AlphaFoldDB" id="A0AAV9FJQ2"/>
<evidence type="ECO:0000313" key="3">
    <source>
        <dbReference type="Proteomes" id="UP001180020"/>
    </source>
</evidence>
<accession>A0AAV9FJQ2</accession>
<reference evidence="2" key="2">
    <citation type="submission" date="2023-06" db="EMBL/GenBank/DDBJ databases">
        <authorList>
            <person name="Ma L."/>
            <person name="Liu K.-W."/>
            <person name="Li Z."/>
            <person name="Hsiao Y.-Y."/>
            <person name="Qi Y."/>
            <person name="Fu T."/>
            <person name="Tang G."/>
            <person name="Zhang D."/>
            <person name="Sun W.-H."/>
            <person name="Liu D.-K."/>
            <person name="Li Y."/>
            <person name="Chen G.-Z."/>
            <person name="Liu X.-D."/>
            <person name="Liao X.-Y."/>
            <person name="Jiang Y.-T."/>
            <person name="Yu X."/>
            <person name="Hao Y."/>
            <person name="Huang J."/>
            <person name="Zhao X.-W."/>
            <person name="Ke S."/>
            <person name="Chen Y.-Y."/>
            <person name="Wu W.-L."/>
            <person name="Hsu J.-L."/>
            <person name="Lin Y.-F."/>
            <person name="Huang M.-D."/>
            <person name="Li C.-Y."/>
            <person name="Huang L."/>
            <person name="Wang Z.-W."/>
            <person name="Zhao X."/>
            <person name="Zhong W.-Y."/>
            <person name="Peng D.-H."/>
            <person name="Ahmad S."/>
            <person name="Lan S."/>
            <person name="Zhang J.-S."/>
            <person name="Tsai W.-C."/>
            <person name="Van De Peer Y."/>
            <person name="Liu Z.-J."/>
        </authorList>
    </citation>
    <scope>NUCLEOTIDE SEQUENCE</scope>
    <source>
        <strain evidence="2">CP</strain>
        <tissue evidence="2">Leaves</tissue>
    </source>
</reference>
<gene>
    <name evidence="2" type="ORF">QJS10_CPA01g01765</name>
</gene>
<dbReference type="Pfam" id="PF13966">
    <property type="entry name" value="zf-RVT"/>
    <property type="match status" value="1"/>
</dbReference>
<feature type="domain" description="Reverse transcriptase zinc-binding" evidence="1">
    <location>
        <begin position="158"/>
        <end position="206"/>
    </location>
</feature>
<comment type="caution">
    <text evidence="2">The sequence shown here is derived from an EMBL/GenBank/DDBJ whole genome shotgun (WGS) entry which is preliminary data.</text>
</comment>
<proteinExistence type="predicted"/>
<protein>
    <recommendedName>
        <fullName evidence="1">Reverse transcriptase zinc-binding domain-containing protein</fullName>
    </recommendedName>
</protein>
<evidence type="ECO:0000259" key="1">
    <source>
        <dbReference type="Pfam" id="PF13966"/>
    </source>
</evidence>
<dbReference type="Proteomes" id="UP001180020">
    <property type="component" value="Unassembled WGS sequence"/>
</dbReference>